<dbReference type="EMBL" id="JAUIRO010000006">
    <property type="protein sequence ID" value="KAK0709374.1"/>
    <property type="molecule type" value="Genomic_DNA"/>
</dbReference>
<proteinExistence type="predicted"/>
<name>A0AA40A4Y1_9PEZI</name>
<dbReference type="GeneID" id="85325811"/>
<protein>
    <submittedName>
        <fullName evidence="1">Uncharacterized protein</fullName>
    </submittedName>
</protein>
<comment type="caution">
    <text evidence="1">The sequence shown here is derived from an EMBL/GenBank/DDBJ whole genome shotgun (WGS) entry which is preliminary data.</text>
</comment>
<reference evidence="1" key="1">
    <citation type="submission" date="2023-06" db="EMBL/GenBank/DDBJ databases">
        <title>Genome-scale phylogeny and comparative genomics of the fungal order Sordariales.</title>
        <authorList>
            <consortium name="Lawrence Berkeley National Laboratory"/>
            <person name="Hensen N."/>
            <person name="Bonometti L."/>
            <person name="Westerberg I."/>
            <person name="Brannstrom I.O."/>
            <person name="Guillou S."/>
            <person name="Cros-Aarteil S."/>
            <person name="Calhoun S."/>
            <person name="Haridas S."/>
            <person name="Kuo A."/>
            <person name="Mondo S."/>
            <person name="Pangilinan J."/>
            <person name="Riley R."/>
            <person name="LaButti K."/>
            <person name="Andreopoulos B."/>
            <person name="Lipzen A."/>
            <person name="Chen C."/>
            <person name="Yanf M."/>
            <person name="Daum C."/>
            <person name="Ng V."/>
            <person name="Clum A."/>
            <person name="Steindorff A."/>
            <person name="Ohm R."/>
            <person name="Martin F."/>
            <person name="Silar P."/>
            <person name="Natvig D."/>
            <person name="Lalanne C."/>
            <person name="Gautier V."/>
            <person name="Ament-velasquez S.L."/>
            <person name="Kruys A."/>
            <person name="Hutchinson M.I."/>
            <person name="Powell A.J."/>
            <person name="Barry K."/>
            <person name="Miller A.N."/>
            <person name="Grigoriev I.V."/>
            <person name="Debuchy R."/>
            <person name="Gladieux P."/>
            <person name="Thoren M.H."/>
            <person name="Johannesson H."/>
        </authorList>
    </citation>
    <scope>NUCLEOTIDE SEQUENCE</scope>
    <source>
        <strain evidence="1">SMH2392-1A</strain>
    </source>
</reference>
<organism evidence="1 2">
    <name type="scientific">Lasiosphaeria miniovina</name>
    <dbReference type="NCBI Taxonomy" id="1954250"/>
    <lineage>
        <taxon>Eukaryota</taxon>
        <taxon>Fungi</taxon>
        <taxon>Dikarya</taxon>
        <taxon>Ascomycota</taxon>
        <taxon>Pezizomycotina</taxon>
        <taxon>Sordariomycetes</taxon>
        <taxon>Sordariomycetidae</taxon>
        <taxon>Sordariales</taxon>
        <taxon>Lasiosphaeriaceae</taxon>
        <taxon>Lasiosphaeria</taxon>
    </lineage>
</organism>
<dbReference type="RefSeq" id="XP_060292678.1">
    <property type="nucleotide sequence ID" value="XM_060442541.1"/>
</dbReference>
<dbReference type="Proteomes" id="UP001172101">
    <property type="component" value="Unassembled WGS sequence"/>
</dbReference>
<dbReference type="AlphaFoldDB" id="A0AA40A4Y1"/>
<gene>
    <name evidence="1" type="ORF">B0T26DRAFT_721313</name>
</gene>
<dbReference type="InterPro" id="IPR027796">
    <property type="entry name" value="OTT_1508_deam-like"/>
</dbReference>
<sequence>MLNKEPTVYVAKNGGVEDADKDLARSLTVWIRAIAVTTKRPTIENDAMWAKLLNYYKQRLDIYAAQIASSSELEVAAAFDGGSDGAALARELHGLSVKYEADESVAVLQDMVFAAYSLRHEPASATPAPSGRRLMNSVHFLGRLRSAYEAFKEAAIVFRTSFAKLNIVCIEAPPARLLSKSLVSKRVEALAREHEIPQPTKDELQKSLGKASELSTPCHAEMQLLIHLECSLGPSAKPFPYLGCSKKACWLCHELLSRYKDKRTDTKGFYQTRGSHGRVYPLWNITLAAYPQADHRIRLDLSASLRGIETLMFERLRTVSQDRLPAVAESSANVTVTGGALKRRALAKSRVAESTKNSKGAESQIPTLKDSVCSKTCMRIPANGEPPHLLSIKFYEHPGDLPGHEPVTFRIPDFGAFWNASNFDRAHRRVTVEAQPLAELNGEYLLYWCRSDALPPNECLMSLLGLQSLQADEHFWHGDVFITRYREDGEFEFHCEDVPRASLDNMEWIKTTIRAFWDRREPENEIRSWQKVDALNEKLSADKEIIYSKMSATEREKLKKVPGMLDFLAFISSDDGATDQRGWKGFSSDSL</sequence>
<dbReference type="Pfam" id="PF14441">
    <property type="entry name" value="OTT_1508_deam"/>
    <property type="match status" value="1"/>
</dbReference>
<accession>A0AA40A4Y1</accession>
<evidence type="ECO:0000313" key="1">
    <source>
        <dbReference type="EMBL" id="KAK0709374.1"/>
    </source>
</evidence>
<keyword evidence="2" id="KW-1185">Reference proteome</keyword>
<evidence type="ECO:0000313" key="2">
    <source>
        <dbReference type="Proteomes" id="UP001172101"/>
    </source>
</evidence>